<dbReference type="GO" id="GO:0003700">
    <property type="term" value="F:DNA-binding transcription factor activity"/>
    <property type="evidence" value="ECO:0007669"/>
    <property type="project" value="InterPro"/>
</dbReference>
<dbReference type="GO" id="GO:0000976">
    <property type="term" value="F:transcription cis-regulatory region binding"/>
    <property type="evidence" value="ECO:0007669"/>
    <property type="project" value="TreeGrafter"/>
</dbReference>
<gene>
    <name evidence="6" type="ORF">E7512_04050</name>
</gene>
<dbReference type="Proteomes" id="UP000754750">
    <property type="component" value="Unassembled WGS sequence"/>
</dbReference>
<dbReference type="AlphaFoldDB" id="A0A928Q4F7"/>
<dbReference type="PANTHER" id="PTHR30126:SF39">
    <property type="entry name" value="HTH-TYPE TRANSCRIPTIONAL REGULATOR CYSL"/>
    <property type="match status" value="1"/>
</dbReference>
<dbReference type="SUPFAM" id="SSF53850">
    <property type="entry name" value="Periplasmic binding protein-like II"/>
    <property type="match status" value="1"/>
</dbReference>
<dbReference type="SUPFAM" id="SSF46785">
    <property type="entry name" value="Winged helix' DNA-binding domain"/>
    <property type="match status" value="1"/>
</dbReference>
<evidence type="ECO:0000256" key="2">
    <source>
        <dbReference type="ARBA" id="ARBA00023015"/>
    </source>
</evidence>
<evidence type="ECO:0000256" key="3">
    <source>
        <dbReference type="ARBA" id="ARBA00023125"/>
    </source>
</evidence>
<evidence type="ECO:0000313" key="7">
    <source>
        <dbReference type="Proteomes" id="UP000754750"/>
    </source>
</evidence>
<dbReference type="Pfam" id="PF03466">
    <property type="entry name" value="LysR_substrate"/>
    <property type="match status" value="1"/>
</dbReference>
<keyword evidence="4" id="KW-0804">Transcription</keyword>
<dbReference type="Gene3D" id="3.40.190.10">
    <property type="entry name" value="Periplasmic binding protein-like II"/>
    <property type="match status" value="2"/>
</dbReference>
<protein>
    <submittedName>
        <fullName evidence="6">LysR family transcriptional regulator</fullName>
    </submittedName>
</protein>
<dbReference type="RefSeq" id="WP_020073376.1">
    <property type="nucleotide sequence ID" value="NZ_SVNY01000002.1"/>
</dbReference>
<evidence type="ECO:0000313" key="6">
    <source>
        <dbReference type="EMBL" id="MBE6832742.1"/>
    </source>
</evidence>
<dbReference type="PANTHER" id="PTHR30126">
    <property type="entry name" value="HTH-TYPE TRANSCRIPTIONAL REGULATOR"/>
    <property type="match status" value="1"/>
</dbReference>
<sequence>MTLRHYKIFLAVCDCMNMTAAAENLFLSQSAVSQAIAEMEKHYGVRLFERMSRKLYLTTAGKKLMRYANQIVRMNLEAEDNMKALQKDGSIRVGASVTIGAYVLPKLVSRFQQNRPGTEVFVVEDNTANMEAMLLGGQLDLALVEGDTVSSDLVTLPFLSDELVLICGARHRFAGRKQIAPEELERETFIVREKGSGTRKTFEDEMAAKSLAWREGWVCNNVDTIKLAVQEGLGVSVISRLAVQEECAAGKLFMIDVGHMRFRRWFKAVYHKGKYLTDAMTEMIDLCRDGKF</sequence>
<dbReference type="CDD" id="cd08420">
    <property type="entry name" value="PBP2_CysL_like"/>
    <property type="match status" value="1"/>
</dbReference>
<dbReference type="InterPro" id="IPR000847">
    <property type="entry name" value="LysR_HTH_N"/>
</dbReference>
<evidence type="ECO:0000256" key="4">
    <source>
        <dbReference type="ARBA" id="ARBA00023163"/>
    </source>
</evidence>
<dbReference type="InterPro" id="IPR036390">
    <property type="entry name" value="WH_DNA-bd_sf"/>
</dbReference>
<comment type="similarity">
    <text evidence="1">Belongs to the LysR transcriptional regulatory family.</text>
</comment>
<accession>A0A928Q4F7</accession>
<dbReference type="PROSITE" id="PS50931">
    <property type="entry name" value="HTH_LYSR"/>
    <property type="match status" value="1"/>
</dbReference>
<reference evidence="6" key="1">
    <citation type="submission" date="2019-04" db="EMBL/GenBank/DDBJ databases">
        <title>Evolution of Biomass-Degrading Anaerobic Consortia Revealed by Metagenomics.</title>
        <authorList>
            <person name="Peng X."/>
        </authorList>
    </citation>
    <scope>NUCLEOTIDE SEQUENCE</scope>
    <source>
        <strain evidence="6">SIG551</strain>
    </source>
</reference>
<dbReference type="PRINTS" id="PR00039">
    <property type="entry name" value="HTHLYSR"/>
</dbReference>
<dbReference type="Pfam" id="PF00126">
    <property type="entry name" value="HTH_1"/>
    <property type="match status" value="1"/>
</dbReference>
<dbReference type="FunFam" id="1.10.10.10:FF:000001">
    <property type="entry name" value="LysR family transcriptional regulator"/>
    <property type="match status" value="1"/>
</dbReference>
<dbReference type="Gene3D" id="1.10.10.10">
    <property type="entry name" value="Winged helix-like DNA-binding domain superfamily/Winged helix DNA-binding domain"/>
    <property type="match status" value="1"/>
</dbReference>
<keyword evidence="2" id="KW-0805">Transcription regulation</keyword>
<comment type="caution">
    <text evidence="6">The sequence shown here is derived from an EMBL/GenBank/DDBJ whole genome shotgun (WGS) entry which is preliminary data.</text>
</comment>
<feature type="domain" description="HTH lysR-type" evidence="5">
    <location>
        <begin position="1"/>
        <end position="58"/>
    </location>
</feature>
<name>A0A928Q4F7_9FIRM</name>
<keyword evidence="3" id="KW-0238">DNA-binding</keyword>
<evidence type="ECO:0000256" key="1">
    <source>
        <dbReference type="ARBA" id="ARBA00009437"/>
    </source>
</evidence>
<organism evidence="6 7">
    <name type="scientific">Faecalispora sporosphaeroides</name>
    <dbReference type="NCBI Taxonomy" id="1549"/>
    <lineage>
        <taxon>Bacteria</taxon>
        <taxon>Bacillati</taxon>
        <taxon>Bacillota</taxon>
        <taxon>Clostridia</taxon>
        <taxon>Eubacteriales</taxon>
        <taxon>Oscillospiraceae</taxon>
        <taxon>Faecalispora</taxon>
    </lineage>
</organism>
<dbReference type="EMBL" id="SVNY01000002">
    <property type="protein sequence ID" value="MBE6832742.1"/>
    <property type="molecule type" value="Genomic_DNA"/>
</dbReference>
<dbReference type="InterPro" id="IPR005119">
    <property type="entry name" value="LysR_subst-bd"/>
</dbReference>
<dbReference type="InterPro" id="IPR036388">
    <property type="entry name" value="WH-like_DNA-bd_sf"/>
</dbReference>
<proteinExistence type="inferred from homology"/>
<evidence type="ECO:0000259" key="5">
    <source>
        <dbReference type="PROSITE" id="PS50931"/>
    </source>
</evidence>